<organism evidence="1 2">
    <name type="scientific">Kaistella chaponensis</name>
    <dbReference type="NCBI Taxonomy" id="713588"/>
    <lineage>
        <taxon>Bacteria</taxon>
        <taxon>Pseudomonadati</taxon>
        <taxon>Bacteroidota</taxon>
        <taxon>Flavobacteriia</taxon>
        <taxon>Flavobacteriales</taxon>
        <taxon>Weeksellaceae</taxon>
        <taxon>Chryseobacterium group</taxon>
        <taxon>Kaistella</taxon>
    </lineage>
</organism>
<proteinExistence type="predicted"/>
<gene>
    <name evidence="1" type="ORF">SAMN05421789_106156</name>
</gene>
<name>A0A1N7LXR2_9FLAO</name>
<keyword evidence="2" id="KW-1185">Reference proteome</keyword>
<evidence type="ECO:0000313" key="1">
    <source>
        <dbReference type="EMBL" id="SIS78594.1"/>
    </source>
</evidence>
<dbReference type="EMBL" id="FTOI01000006">
    <property type="protein sequence ID" value="SIS78594.1"/>
    <property type="molecule type" value="Genomic_DNA"/>
</dbReference>
<dbReference type="AlphaFoldDB" id="A0A1N7LXR2"/>
<accession>A0A1N7LXR2</accession>
<evidence type="ECO:0000313" key="2">
    <source>
        <dbReference type="Proteomes" id="UP000185839"/>
    </source>
</evidence>
<reference evidence="2" key="1">
    <citation type="submission" date="2017-01" db="EMBL/GenBank/DDBJ databases">
        <authorList>
            <person name="Varghese N."/>
            <person name="Submissions S."/>
        </authorList>
    </citation>
    <scope>NUCLEOTIDE SEQUENCE [LARGE SCALE GENOMIC DNA]</scope>
    <source>
        <strain evidence="2">DSM 23145</strain>
    </source>
</reference>
<dbReference type="Proteomes" id="UP000185839">
    <property type="component" value="Unassembled WGS sequence"/>
</dbReference>
<dbReference type="RefSeq" id="WP_076387008.1">
    <property type="nucleotide sequence ID" value="NZ_FTOI01000006.1"/>
</dbReference>
<protein>
    <submittedName>
        <fullName evidence="1">Uncharacterized protein</fullName>
    </submittedName>
</protein>
<sequence>MTKNNKNSEEKITIERSENGKIWLTSNHFYLIHFKEISSKEIPYENHFQLGFLSVQVHHQWKKYGEIQMDSCDFKQKKSTSKKIEMDFRKKTENLVLKSFF</sequence>